<keyword evidence="3" id="KW-1185">Reference proteome</keyword>
<dbReference type="GO" id="GO:0016810">
    <property type="term" value="F:hydrolase activity, acting on carbon-nitrogen (but not peptide) bonds"/>
    <property type="evidence" value="ECO:0007669"/>
    <property type="project" value="InterPro"/>
</dbReference>
<dbReference type="PANTHER" id="PTHR22642">
    <property type="entry name" value="IMIDAZOLONEPROPIONASE"/>
    <property type="match status" value="1"/>
</dbReference>
<dbReference type="CDD" id="cd01300">
    <property type="entry name" value="YtcJ_like"/>
    <property type="match status" value="1"/>
</dbReference>
<accession>A0A6P1BRJ9</accession>
<dbReference type="SUPFAM" id="SSF51556">
    <property type="entry name" value="Metallo-dependent hydrolases"/>
    <property type="match status" value="1"/>
</dbReference>
<organism evidence="2 3">
    <name type="scientific">Bradyrhizobium uaiense</name>
    <dbReference type="NCBI Taxonomy" id="2594946"/>
    <lineage>
        <taxon>Bacteria</taxon>
        <taxon>Pseudomonadati</taxon>
        <taxon>Pseudomonadota</taxon>
        <taxon>Alphaproteobacteria</taxon>
        <taxon>Hyphomicrobiales</taxon>
        <taxon>Nitrobacteraceae</taxon>
        <taxon>Bradyrhizobium</taxon>
    </lineage>
</organism>
<dbReference type="AlphaFoldDB" id="A0A6P1BRJ9"/>
<dbReference type="Gene3D" id="2.30.40.10">
    <property type="entry name" value="Urease, subunit C, domain 1"/>
    <property type="match status" value="1"/>
</dbReference>
<dbReference type="EMBL" id="VKHP01000171">
    <property type="protein sequence ID" value="NEV00311.1"/>
    <property type="molecule type" value="Genomic_DNA"/>
</dbReference>
<name>A0A6P1BRJ9_9BRAD</name>
<dbReference type="Gene3D" id="3.20.20.140">
    <property type="entry name" value="Metal-dependent hydrolases"/>
    <property type="match status" value="1"/>
</dbReference>
<proteinExistence type="predicted"/>
<protein>
    <submittedName>
        <fullName evidence="2">Amidohydrolase</fullName>
    </submittedName>
</protein>
<dbReference type="SUPFAM" id="SSF51338">
    <property type="entry name" value="Composite domain of metallo-dependent hydrolases"/>
    <property type="match status" value="1"/>
</dbReference>
<keyword evidence="2" id="KW-0378">Hydrolase</keyword>
<evidence type="ECO:0000259" key="1">
    <source>
        <dbReference type="Pfam" id="PF07969"/>
    </source>
</evidence>
<comment type="caution">
    <text evidence="2">The sequence shown here is derived from an EMBL/GenBank/DDBJ whole genome shotgun (WGS) entry which is preliminary data.</text>
</comment>
<dbReference type="Proteomes" id="UP000468531">
    <property type="component" value="Unassembled WGS sequence"/>
</dbReference>
<reference evidence="2 3" key="1">
    <citation type="journal article" date="2020" name="Arch. Microbiol.">
        <title>Bradyrhizobium uaiense sp. nov., a new highly efficient cowpea symbiont.</title>
        <authorList>
            <person name="Cabral Michel D."/>
            <person name="Azarias Guimaraes A."/>
            <person name="Martins da Costa E."/>
            <person name="Soares de Carvalho T."/>
            <person name="Balsanelli E."/>
            <person name="Willems A."/>
            <person name="Maltempi de Souza E."/>
            <person name="de Souza Moreira F.M."/>
        </authorList>
    </citation>
    <scope>NUCLEOTIDE SEQUENCE [LARGE SCALE GENOMIC DNA]</scope>
    <source>
        <strain evidence="2 3">UFLA 03-164</strain>
    </source>
</reference>
<dbReference type="Pfam" id="PF07969">
    <property type="entry name" value="Amidohydro_3"/>
    <property type="match status" value="1"/>
</dbReference>
<dbReference type="InterPro" id="IPR032466">
    <property type="entry name" value="Metal_Hydrolase"/>
</dbReference>
<evidence type="ECO:0000313" key="2">
    <source>
        <dbReference type="EMBL" id="NEV00311.1"/>
    </source>
</evidence>
<sequence length="554" mass="59774">MMRPELIFHHGKVFTADAAASRAEAIVVAGGMIVAVGHDLDVKSLAGPGTRMVDLGGGMLLPGIVDVHNHHLRGGQADLYELKLLPTMSFDAVLEAVRARCATTKPGEWVFGGIWGSQLVEMIGRASSLAELDAVSGAHPVMLRDDSQHNRWVNSRALELIGIDAGTPDPQDGQILRDVETGAATGLLLERASGLAEQAVERSIPDLAERNKASCRRAVEILNGFGVTAFQDATTTLPFLEALAALDRANELNGWCVASLPAQRTLSGADLVGDALIVRRETYRTRHVRPDFIKLFMDGVPTTRTAAMLTPYRATRLQGCCFCGDPLISIPDLVRWIAKAEKHRMRVKVHCTGDAAVRDTLDAIDVVRSFNGSGNGVGATHQIAHAGFVAPADIPRFRALDVAADLSPIIWYPGPIQEAIRAAIPEDRADCYWPLRDFHAAGALMAAGSDWPVVANPDPWLGIEGMITRRNPRSGYEGALWPEQALDLETVLRIYTVNAAQAMGLSDLTGSIEAGKSADFILVDRDLFATAPERLSQTKVLSTWFEGRQVHEAG</sequence>
<feature type="domain" description="Amidohydrolase 3" evidence="1">
    <location>
        <begin position="52"/>
        <end position="551"/>
    </location>
</feature>
<dbReference type="InterPro" id="IPR033932">
    <property type="entry name" value="YtcJ-like"/>
</dbReference>
<dbReference type="Gene3D" id="3.10.310.70">
    <property type="match status" value="1"/>
</dbReference>
<dbReference type="PANTHER" id="PTHR22642:SF2">
    <property type="entry name" value="PROTEIN LONG AFTER FAR-RED 3"/>
    <property type="match status" value="1"/>
</dbReference>
<dbReference type="InterPro" id="IPR013108">
    <property type="entry name" value="Amidohydro_3"/>
</dbReference>
<gene>
    <name evidence="2" type="ORF">FNJ47_31980</name>
</gene>
<dbReference type="InterPro" id="IPR011059">
    <property type="entry name" value="Metal-dep_hydrolase_composite"/>
</dbReference>
<evidence type="ECO:0000313" key="3">
    <source>
        <dbReference type="Proteomes" id="UP000468531"/>
    </source>
</evidence>